<dbReference type="EMBL" id="BSOP01000001">
    <property type="protein sequence ID" value="GLR48842.1"/>
    <property type="molecule type" value="Genomic_DNA"/>
</dbReference>
<dbReference type="InterPro" id="IPR010385">
    <property type="entry name" value="DUF982"/>
</dbReference>
<name>A0ABQ5ZAB8_9HYPH</name>
<dbReference type="Gene3D" id="6.10.250.730">
    <property type="match status" value="1"/>
</dbReference>
<protein>
    <recommendedName>
        <fullName evidence="3">DUF982 domain-containing protein</fullName>
    </recommendedName>
</protein>
<evidence type="ECO:0008006" key="3">
    <source>
        <dbReference type="Google" id="ProtNLM"/>
    </source>
</evidence>
<accession>A0ABQ5ZAB8</accession>
<dbReference type="RefSeq" id="WP_245081884.1">
    <property type="nucleotide sequence ID" value="NZ_BSOP01000001.1"/>
</dbReference>
<evidence type="ECO:0000313" key="1">
    <source>
        <dbReference type="EMBL" id="GLR48842.1"/>
    </source>
</evidence>
<comment type="caution">
    <text evidence="1">The sequence shown here is derived from an EMBL/GenBank/DDBJ whole genome shotgun (WGS) entry which is preliminary data.</text>
</comment>
<dbReference type="Proteomes" id="UP001156702">
    <property type="component" value="Unassembled WGS sequence"/>
</dbReference>
<sequence length="116" mass="12893">MAQSWQNTITIELNGQAHAYTRIQSTEEAAHYLLDHWPGQRTPAYCAAIRSCTKALKGEMSDAAAYLLFITAVQEAQVALVMGRRLIDADSFEQDMQQVLAESVLEDLHAPPFAQL</sequence>
<gene>
    <name evidence="1" type="ORF">GCM10007923_00460</name>
</gene>
<proteinExistence type="predicted"/>
<organism evidence="1 2">
    <name type="scientific">Shinella yambaruensis</name>
    <dbReference type="NCBI Taxonomy" id="415996"/>
    <lineage>
        <taxon>Bacteria</taxon>
        <taxon>Pseudomonadati</taxon>
        <taxon>Pseudomonadota</taxon>
        <taxon>Alphaproteobacteria</taxon>
        <taxon>Hyphomicrobiales</taxon>
        <taxon>Rhizobiaceae</taxon>
        <taxon>Shinella</taxon>
    </lineage>
</organism>
<dbReference type="Pfam" id="PF06169">
    <property type="entry name" value="DUF982"/>
    <property type="match status" value="1"/>
</dbReference>
<keyword evidence="2" id="KW-1185">Reference proteome</keyword>
<reference evidence="2" key="1">
    <citation type="journal article" date="2019" name="Int. J. Syst. Evol. Microbiol.">
        <title>The Global Catalogue of Microorganisms (GCM) 10K type strain sequencing project: providing services to taxonomists for standard genome sequencing and annotation.</title>
        <authorList>
            <consortium name="The Broad Institute Genomics Platform"/>
            <consortium name="The Broad Institute Genome Sequencing Center for Infectious Disease"/>
            <person name="Wu L."/>
            <person name="Ma J."/>
        </authorList>
    </citation>
    <scope>NUCLEOTIDE SEQUENCE [LARGE SCALE GENOMIC DNA]</scope>
    <source>
        <strain evidence="2">NBRC 102122</strain>
    </source>
</reference>
<evidence type="ECO:0000313" key="2">
    <source>
        <dbReference type="Proteomes" id="UP001156702"/>
    </source>
</evidence>